<dbReference type="InterPro" id="IPR027396">
    <property type="entry name" value="DsrEFH-like"/>
</dbReference>
<dbReference type="Proteomes" id="UP000245909">
    <property type="component" value="Unassembled WGS sequence"/>
</dbReference>
<dbReference type="EMBL" id="QENU01000001">
    <property type="protein sequence ID" value="PVX42685.1"/>
    <property type="molecule type" value="Genomic_DNA"/>
</dbReference>
<name>A0A2U0TGE4_9PAST</name>
<gene>
    <name evidence="1" type="ORF">C8D76_1017</name>
</gene>
<accession>A0A2U0TGE4</accession>
<reference evidence="1 2" key="1">
    <citation type="submission" date="2018-05" db="EMBL/GenBank/DDBJ databases">
        <title>Genomic Encyclopedia of Type Strains, Phase IV (KMG-IV): sequencing the most valuable type-strain genomes for metagenomic binning, comparative biology and taxonomic classification.</title>
        <authorList>
            <person name="Goeker M."/>
        </authorList>
    </citation>
    <scope>NUCLEOTIDE SEQUENCE [LARGE SCALE GENOMIC DNA]</scope>
    <source>
        <strain evidence="1 2">DSM 22999</strain>
    </source>
</reference>
<dbReference type="Gene3D" id="3.40.1260.10">
    <property type="entry name" value="DsrEFH-like"/>
    <property type="match status" value="1"/>
</dbReference>
<sequence>MLYSFSQANYAQPELMRYFQYITEKDVVLLWQDGVLLALRDVALLENCKAPVRIVVDDVKARGLISKIPTEWLIPQSLAVELTEQVTPHFAI</sequence>
<organism evidence="1 2">
    <name type="scientific">Alitibacter langaaensis DSM 22999</name>
    <dbReference type="NCBI Taxonomy" id="1122935"/>
    <lineage>
        <taxon>Bacteria</taxon>
        <taxon>Pseudomonadati</taxon>
        <taxon>Pseudomonadota</taxon>
        <taxon>Gammaproteobacteria</taxon>
        <taxon>Pasteurellales</taxon>
        <taxon>Pasteurellaceae</taxon>
        <taxon>Alitibacter</taxon>
    </lineage>
</organism>
<dbReference type="InterPro" id="IPR007215">
    <property type="entry name" value="Sulphur_relay_TusB/DsrH"/>
</dbReference>
<protein>
    <submittedName>
        <fullName evidence="1">tRNA 2-thiouridine synthesizing protein B</fullName>
    </submittedName>
</protein>
<dbReference type="OrthoDB" id="7064722at2"/>
<evidence type="ECO:0000313" key="2">
    <source>
        <dbReference type="Proteomes" id="UP000245909"/>
    </source>
</evidence>
<dbReference type="RefSeq" id="WP_116630800.1">
    <property type="nucleotide sequence ID" value="NZ_QENU01000001.1"/>
</dbReference>
<dbReference type="SUPFAM" id="SSF75169">
    <property type="entry name" value="DsrEFH-like"/>
    <property type="match status" value="1"/>
</dbReference>
<comment type="caution">
    <text evidence="1">The sequence shown here is derived from an EMBL/GenBank/DDBJ whole genome shotgun (WGS) entry which is preliminary data.</text>
</comment>
<keyword evidence="2" id="KW-1185">Reference proteome</keyword>
<dbReference type="AlphaFoldDB" id="A0A2U0TGE4"/>
<evidence type="ECO:0000313" key="1">
    <source>
        <dbReference type="EMBL" id="PVX42685.1"/>
    </source>
</evidence>
<dbReference type="GO" id="GO:0005737">
    <property type="term" value="C:cytoplasm"/>
    <property type="evidence" value="ECO:0007669"/>
    <property type="project" value="InterPro"/>
</dbReference>
<dbReference type="Pfam" id="PF04077">
    <property type="entry name" value="DsrH"/>
    <property type="match status" value="1"/>
</dbReference>
<proteinExistence type="predicted"/>
<dbReference type="GO" id="GO:0002143">
    <property type="term" value="P:tRNA wobble position uridine thiolation"/>
    <property type="evidence" value="ECO:0007669"/>
    <property type="project" value="InterPro"/>
</dbReference>